<dbReference type="Gene3D" id="2.30.40.10">
    <property type="entry name" value="Urease, subunit C, domain 1"/>
    <property type="match status" value="1"/>
</dbReference>
<accession>A0AAE3N1T6</accession>
<dbReference type="EMBL" id="JANFPI010000004">
    <property type="protein sequence ID" value="MCX8998386.1"/>
    <property type="molecule type" value="Genomic_DNA"/>
</dbReference>
<gene>
    <name evidence="2" type="ORF">NOF55_14825</name>
</gene>
<sequence length="438" mass="46785">MTGLDLPGNGPVILRNLRVPVSLTEGFPLRDHDAASGLATADIGIRDGRFVPAASLGPCPGLDAGGRLMLPGFVDMHVHLDKAFTAHRTGFSDNGLSRAVELSLADAPNRTVDDLIARMDAALRRADANGTVAMRTHLDTFDTPARSAAWTAFTEIEAAWKDRIALQAVALMALFRVEQEDFDDRCADIARRGGILGAFIGPGAATPERLDRLVLAAARHGLDLDLHVDETLDAAADGLALLTDAVLRHRFGGRVVAGHCCALAQKPEGERDRLIGRMAEAGIHVVSLPLTNGFLQDRAPGRTPLRRGMAPVHELAAAGVGIAFASDNVRDAFYPYGDFDMLAVVRQAHFLAQLEAEPARWAPAAHRDAARAMRLDDAGTLAAGHAADAVIFEAYDWADLLGGSATGRTILRRGRTQLPLHDDSRAETPATNLKWKSA</sequence>
<evidence type="ECO:0000313" key="2">
    <source>
        <dbReference type="EMBL" id="MCX8998386.1"/>
    </source>
</evidence>
<evidence type="ECO:0000313" key="3">
    <source>
        <dbReference type="Proteomes" id="UP001208771"/>
    </source>
</evidence>
<feature type="domain" description="Amidohydrolase 3" evidence="1">
    <location>
        <begin position="104"/>
        <end position="395"/>
    </location>
</feature>
<dbReference type="InterPro" id="IPR052349">
    <property type="entry name" value="Metallo-hydrolase_Enzymes"/>
</dbReference>
<dbReference type="Proteomes" id="UP001208771">
    <property type="component" value="Unassembled WGS sequence"/>
</dbReference>
<dbReference type="InterPro" id="IPR011059">
    <property type="entry name" value="Metal-dep_hydrolase_composite"/>
</dbReference>
<evidence type="ECO:0000259" key="1">
    <source>
        <dbReference type="Pfam" id="PF07969"/>
    </source>
</evidence>
<proteinExistence type="predicted"/>
<dbReference type="Pfam" id="PF07969">
    <property type="entry name" value="Amidohydro_3"/>
    <property type="match status" value="1"/>
</dbReference>
<dbReference type="SUPFAM" id="SSF51338">
    <property type="entry name" value="Composite domain of metallo-dependent hydrolases"/>
    <property type="match status" value="1"/>
</dbReference>
<dbReference type="Gene3D" id="3.20.20.140">
    <property type="entry name" value="Metal-dependent hydrolases"/>
    <property type="match status" value="1"/>
</dbReference>
<keyword evidence="3" id="KW-1185">Reference proteome</keyword>
<organism evidence="2 3">
    <name type="scientific">Ectorhizobium quercum</name>
    <dbReference type="NCBI Taxonomy" id="2965071"/>
    <lineage>
        <taxon>Bacteria</taxon>
        <taxon>Pseudomonadati</taxon>
        <taxon>Pseudomonadota</taxon>
        <taxon>Alphaproteobacteria</taxon>
        <taxon>Hyphomicrobiales</taxon>
        <taxon>Rhizobiaceae</taxon>
        <taxon>Ectorhizobium</taxon>
    </lineage>
</organism>
<dbReference type="SUPFAM" id="SSF51556">
    <property type="entry name" value="Metallo-dependent hydrolases"/>
    <property type="match status" value="1"/>
</dbReference>
<dbReference type="RefSeq" id="WP_306412162.1">
    <property type="nucleotide sequence ID" value="NZ_JANFPI010000004.1"/>
</dbReference>
<dbReference type="GO" id="GO:0035888">
    <property type="term" value="F:isoguanine deaminase activity"/>
    <property type="evidence" value="ECO:0007669"/>
    <property type="project" value="TreeGrafter"/>
</dbReference>
<dbReference type="InterPro" id="IPR013108">
    <property type="entry name" value="Amidohydro_3"/>
</dbReference>
<comment type="caution">
    <text evidence="2">The sequence shown here is derived from an EMBL/GenBank/DDBJ whole genome shotgun (WGS) entry which is preliminary data.</text>
</comment>
<dbReference type="InterPro" id="IPR032466">
    <property type="entry name" value="Metal_Hydrolase"/>
</dbReference>
<reference evidence="2" key="1">
    <citation type="submission" date="2022-07" db="EMBL/GenBank/DDBJ databases">
        <title>Ectorhizobium quercum gen.nov., sp. nov.</title>
        <authorList>
            <person name="Ma T."/>
            <person name="Li Y."/>
        </authorList>
    </citation>
    <scope>NUCLEOTIDE SEQUENCE</scope>
    <source>
        <strain evidence="2">BDR2-2</strain>
    </source>
</reference>
<dbReference type="GO" id="GO:0006209">
    <property type="term" value="P:cytosine catabolic process"/>
    <property type="evidence" value="ECO:0007669"/>
    <property type="project" value="TreeGrafter"/>
</dbReference>
<dbReference type="PANTHER" id="PTHR32027">
    <property type="entry name" value="CYTOSINE DEAMINASE"/>
    <property type="match status" value="1"/>
</dbReference>
<name>A0AAE3N1T6_9HYPH</name>
<dbReference type="PANTHER" id="PTHR32027:SF0">
    <property type="entry name" value="CYTOSINE DEAMINASE"/>
    <property type="match status" value="1"/>
</dbReference>
<dbReference type="AlphaFoldDB" id="A0AAE3N1T6"/>
<protein>
    <submittedName>
        <fullName evidence="2">Amidohydrolase family protein</fullName>
    </submittedName>
</protein>
<dbReference type="GO" id="GO:0004131">
    <property type="term" value="F:cytosine deaminase activity"/>
    <property type="evidence" value="ECO:0007669"/>
    <property type="project" value="TreeGrafter"/>
</dbReference>